<organism evidence="1 2">
    <name type="scientific">Tectimicrobiota bacterium</name>
    <dbReference type="NCBI Taxonomy" id="2528274"/>
    <lineage>
        <taxon>Bacteria</taxon>
        <taxon>Pseudomonadati</taxon>
        <taxon>Nitrospinota/Tectimicrobiota group</taxon>
        <taxon>Candidatus Tectimicrobiota</taxon>
    </lineage>
</organism>
<gene>
    <name evidence="1" type="ORF">FJZ47_07465</name>
</gene>
<comment type="caution">
    <text evidence="1">The sequence shown here is derived from an EMBL/GenBank/DDBJ whole genome shotgun (WGS) entry which is preliminary data.</text>
</comment>
<protein>
    <submittedName>
        <fullName evidence="1">ISAzo13 family transposase</fullName>
    </submittedName>
</protein>
<feature type="non-terminal residue" evidence="1">
    <location>
        <position position="154"/>
    </location>
</feature>
<evidence type="ECO:0000313" key="2">
    <source>
        <dbReference type="Proteomes" id="UP000712673"/>
    </source>
</evidence>
<reference evidence="1" key="1">
    <citation type="submission" date="2019-03" db="EMBL/GenBank/DDBJ databases">
        <title>Lake Tanganyika Metagenome-Assembled Genomes (MAGs).</title>
        <authorList>
            <person name="Tran P."/>
        </authorList>
    </citation>
    <scope>NUCLEOTIDE SEQUENCE</scope>
    <source>
        <strain evidence="1">K_DeepCast_65m_m2_066</strain>
    </source>
</reference>
<accession>A0A937VZ34</accession>
<dbReference type="EMBL" id="VGLS01000172">
    <property type="protein sequence ID" value="MBM3223622.1"/>
    <property type="molecule type" value="Genomic_DNA"/>
</dbReference>
<evidence type="ECO:0000313" key="1">
    <source>
        <dbReference type="EMBL" id="MBM3223622.1"/>
    </source>
</evidence>
<dbReference type="AlphaFoldDB" id="A0A937VZ34"/>
<dbReference type="Proteomes" id="UP000712673">
    <property type="component" value="Unassembled WGS sequence"/>
</dbReference>
<sequence length="154" mass="17469">MELRVPLKTLCTETAKSLNSRARRLLRARTVQQLGPGDQRRAERALGWNRLTMRTGLHTLTRGFGCLEALSARGRKRAAVHVPALLDDRRAIVDSQRHTDPPCRTQRLYTRLRATEVRRQLMAQQGSQDHELPTVPTLTVTRNARGSFPKKVAQ</sequence>
<name>A0A937VZ34_UNCTE</name>
<proteinExistence type="predicted"/>